<dbReference type="HOGENOM" id="CLU_1675598_0_0_11"/>
<proteinExistence type="predicted"/>
<sequence length="157" mass="17051">MRRLPARVNKLRSQYHGGPSTSRSGDCSSVCRSEGTNRVQRTARQLLKGVGVLAGRRVGPCGLVGLTWVASISITGKDGRIQTLAPTDEVARRGDALQYELGEGPCLDVVFEEPVVQVDDVGTDLRWPRYGRVLPRSLGSGRSWGFSSMPSRTLAVR</sequence>
<evidence type="ECO:0000256" key="1">
    <source>
        <dbReference type="SAM" id="MobiDB-lite"/>
    </source>
</evidence>
<gene>
    <name evidence="2" type="ordered locus">Kfla_1455</name>
</gene>
<dbReference type="EMBL" id="CP001736">
    <property type="protein sequence ID" value="ADB30556.1"/>
    <property type="molecule type" value="Genomic_DNA"/>
</dbReference>
<dbReference type="Proteomes" id="UP000007967">
    <property type="component" value="Chromosome"/>
</dbReference>
<dbReference type="STRING" id="479435.Kfla_1455"/>
<dbReference type="KEGG" id="kfl:Kfla_1455"/>
<keyword evidence="3" id="KW-1185">Reference proteome</keyword>
<feature type="compositionally biased region" description="Polar residues" evidence="1">
    <location>
        <begin position="19"/>
        <end position="29"/>
    </location>
</feature>
<evidence type="ECO:0000313" key="3">
    <source>
        <dbReference type="Proteomes" id="UP000007967"/>
    </source>
</evidence>
<dbReference type="OrthoDB" id="7466251at2"/>
<evidence type="ECO:0000313" key="2">
    <source>
        <dbReference type="EMBL" id="ADB30556.1"/>
    </source>
</evidence>
<reference evidence="3" key="1">
    <citation type="submission" date="2009-09" db="EMBL/GenBank/DDBJ databases">
        <title>The complete genome of Kribbella flavida DSM 17836.</title>
        <authorList>
            <consortium name="US DOE Joint Genome Institute (JGI-PGF)"/>
            <person name="Lucas S."/>
            <person name="Copeland A."/>
            <person name="Lapidus A."/>
            <person name="Glavina del Rio T."/>
            <person name="Dalin E."/>
            <person name="Tice H."/>
            <person name="Bruce D."/>
            <person name="Goodwin L."/>
            <person name="Pitluck S."/>
            <person name="Kyrpides N."/>
            <person name="Mavromatis K."/>
            <person name="Ivanova N."/>
            <person name="Saunders E."/>
            <person name="Brettin T."/>
            <person name="Detter J.C."/>
            <person name="Han C."/>
            <person name="Larimer F."/>
            <person name="Land M."/>
            <person name="Hauser L."/>
            <person name="Markowitz V."/>
            <person name="Cheng J.-F."/>
            <person name="Hugenholtz P."/>
            <person name="Woyke T."/>
            <person name="Wu D."/>
            <person name="Pukall R."/>
            <person name="Klenk H.-P."/>
            <person name="Eisen J.A."/>
        </authorList>
    </citation>
    <scope>NUCLEOTIDE SEQUENCE [LARGE SCALE GENOMIC DNA]</scope>
    <source>
        <strain evidence="3">DSM 17836 / JCM 10339 / NBRC 14399</strain>
    </source>
</reference>
<dbReference type="eggNOG" id="COG2203">
    <property type="taxonomic scope" value="Bacteria"/>
</dbReference>
<dbReference type="RefSeq" id="WP_012919112.1">
    <property type="nucleotide sequence ID" value="NC_013729.1"/>
</dbReference>
<organism evidence="2 3">
    <name type="scientific">Kribbella flavida (strain DSM 17836 / JCM 10339 / NBRC 14399)</name>
    <dbReference type="NCBI Taxonomy" id="479435"/>
    <lineage>
        <taxon>Bacteria</taxon>
        <taxon>Bacillati</taxon>
        <taxon>Actinomycetota</taxon>
        <taxon>Actinomycetes</taxon>
        <taxon>Propionibacteriales</taxon>
        <taxon>Kribbellaceae</taxon>
        <taxon>Kribbella</taxon>
    </lineage>
</organism>
<dbReference type="AlphaFoldDB" id="D2PLC7"/>
<protein>
    <submittedName>
        <fullName evidence="2">Uncharacterized protein</fullName>
    </submittedName>
</protein>
<name>D2PLC7_KRIFD</name>
<accession>D2PLC7</accession>
<reference evidence="2 3" key="2">
    <citation type="journal article" date="2010" name="Stand. Genomic Sci.">
        <title>Complete genome sequence of Kribbella flavida type strain (IFO 14399).</title>
        <authorList>
            <person name="Pukall R."/>
            <person name="Lapidus A."/>
            <person name="Glavina Del Rio T."/>
            <person name="Copeland A."/>
            <person name="Tice H."/>
            <person name="Cheng J.-F."/>
            <person name="Lucas S."/>
            <person name="Chen F."/>
            <person name="Nolan M."/>
            <person name="LaButti K."/>
            <person name="Pati A."/>
            <person name="Ivanova N."/>
            <person name="Mavrommatis K."/>
            <person name="Mikhailova N."/>
            <person name="Pitluck S."/>
            <person name="Bruce D."/>
            <person name="Goodwin L."/>
            <person name="Land M."/>
            <person name="Hauser L."/>
            <person name="Chang Y.-J."/>
            <person name="Jeffries C.D."/>
            <person name="Chen A."/>
            <person name="Palaniappan K."/>
            <person name="Chain P."/>
            <person name="Rohde M."/>
            <person name="Goeker M."/>
            <person name="Bristow J."/>
            <person name="Eisen J.A."/>
            <person name="Markowitz V."/>
            <person name="Hugenholtz P."/>
            <person name="Kyrpides N.C."/>
            <person name="Klenk H.-P."/>
            <person name="Brettin T."/>
        </authorList>
    </citation>
    <scope>NUCLEOTIDE SEQUENCE [LARGE SCALE GENOMIC DNA]</scope>
    <source>
        <strain evidence="3">DSM 17836 / JCM 10339 / NBRC 14399</strain>
    </source>
</reference>
<feature type="region of interest" description="Disordered" evidence="1">
    <location>
        <begin position="1"/>
        <end position="29"/>
    </location>
</feature>